<comment type="caution">
    <text evidence="2">The sequence shown here is derived from an EMBL/GenBank/DDBJ whole genome shotgun (WGS) entry which is preliminary data.</text>
</comment>
<dbReference type="EMBL" id="JXTB01000181">
    <property type="protein sequence ID" value="PON55610.1"/>
    <property type="molecule type" value="Genomic_DNA"/>
</dbReference>
<dbReference type="PANTHER" id="PTHR47074:SF11">
    <property type="entry name" value="REVERSE TRANSCRIPTASE-LIKE PROTEIN"/>
    <property type="match status" value="1"/>
</dbReference>
<accession>A0A2P5C3F5</accession>
<dbReference type="GO" id="GO:0003676">
    <property type="term" value="F:nucleic acid binding"/>
    <property type="evidence" value="ECO:0007669"/>
    <property type="project" value="InterPro"/>
</dbReference>
<dbReference type="OrthoDB" id="1166192at2759"/>
<sequence length="138" mass="15377">MELGGNCWCDLIRISCMRPHPKGLHVDPLLVEIAAFLAGIRLANDLNFKCVMFEGDCEVSGKSIKGPLTDVSWEARILALDRKSLLQQVHVWDFEIIQRSANTGAHNLAKWCSTSNLFVSVPVPVPVPVISYSLRSRF</sequence>
<dbReference type="PANTHER" id="PTHR47074">
    <property type="entry name" value="BNAC02G40300D PROTEIN"/>
    <property type="match status" value="1"/>
</dbReference>
<evidence type="ECO:0000259" key="1">
    <source>
        <dbReference type="Pfam" id="PF13456"/>
    </source>
</evidence>
<feature type="domain" description="RNase H type-1" evidence="1">
    <location>
        <begin position="25"/>
        <end position="112"/>
    </location>
</feature>
<dbReference type="Gene3D" id="3.30.420.10">
    <property type="entry name" value="Ribonuclease H-like superfamily/Ribonuclease H"/>
    <property type="match status" value="1"/>
</dbReference>
<organism evidence="2 3">
    <name type="scientific">Parasponia andersonii</name>
    <name type="common">Sponia andersonii</name>
    <dbReference type="NCBI Taxonomy" id="3476"/>
    <lineage>
        <taxon>Eukaryota</taxon>
        <taxon>Viridiplantae</taxon>
        <taxon>Streptophyta</taxon>
        <taxon>Embryophyta</taxon>
        <taxon>Tracheophyta</taxon>
        <taxon>Spermatophyta</taxon>
        <taxon>Magnoliopsida</taxon>
        <taxon>eudicotyledons</taxon>
        <taxon>Gunneridae</taxon>
        <taxon>Pentapetalae</taxon>
        <taxon>rosids</taxon>
        <taxon>fabids</taxon>
        <taxon>Rosales</taxon>
        <taxon>Cannabaceae</taxon>
        <taxon>Parasponia</taxon>
    </lineage>
</organism>
<name>A0A2P5C3F5_PARAD</name>
<dbReference type="GO" id="GO:0004523">
    <property type="term" value="F:RNA-DNA hybrid ribonuclease activity"/>
    <property type="evidence" value="ECO:0007669"/>
    <property type="project" value="InterPro"/>
</dbReference>
<evidence type="ECO:0000313" key="3">
    <source>
        <dbReference type="Proteomes" id="UP000237105"/>
    </source>
</evidence>
<proteinExistence type="predicted"/>
<dbReference type="AlphaFoldDB" id="A0A2P5C3F5"/>
<evidence type="ECO:0000313" key="2">
    <source>
        <dbReference type="EMBL" id="PON55610.1"/>
    </source>
</evidence>
<reference evidence="3" key="1">
    <citation type="submission" date="2016-06" db="EMBL/GenBank/DDBJ databases">
        <title>Parallel loss of symbiosis genes in relatives of nitrogen-fixing non-legume Parasponia.</title>
        <authorList>
            <person name="Van Velzen R."/>
            <person name="Holmer R."/>
            <person name="Bu F."/>
            <person name="Rutten L."/>
            <person name="Van Zeijl A."/>
            <person name="Liu W."/>
            <person name="Santuari L."/>
            <person name="Cao Q."/>
            <person name="Sharma T."/>
            <person name="Shen D."/>
            <person name="Roswanjaya Y."/>
            <person name="Wardhani T."/>
            <person name="Kalhor M.S."/>
            <person name="Jansen J."/>
            <person name="Van den Hoogen J."/>
            <person name="Gungor B."/>
            <person name="Hartog M."/>
            <person name="Hontelez J."/>
            <person name="Verver J."/>
            <person name="Yang W.-C."/>
            <person name="Schijlen E."/>
            <person name="Repin R."/>
            <person name="Schilthuizen M."/>
            <person name="Schranz E."/>
            <person name="Heidstra R."/>
            <person name="Miyata K."/>
            <person name="Fedorova E."/>
            <person name="Kohlen W."/>
            <person name="Bisseling T."/>
            <person name="Smit S."/>
            <person name="Geurts R."/>
        </authorList>
    </citation>
    <scope>NUCLEOTIDE SEQUENCE [LARGE SCALE GENOMIC DNA]</scope>
    <source>
        <strain evidence="3">cv. WU1-14</strain>
    </source>
</reference>
<gene>
    <name evidence="2" type="ORF">PanWU01x14_186780</name>
</gene>
<protein>
    <recommendedName>
        <fullName evidence="1">RNase H type-1 domain-containing protein</fullName>
    </recommendedName>
</protein>
<dbReference type="InterPro" id="IPR002156">
    <property type="entry name" value="RNaseH_domain"/>
</dbReference>
<dbReference type="InterPro" id="IPR036397">
    <property type="entry name" value="RNaseH_sf"/>
</dbReference>
<dbReference type="Proteomes" id="UP000237105">
    <property type="component" value="Unassembled WGS sequence"/>
</dbReference>
<keyword evidence="3" id="KW-1185">Reference proteome</keyword>
<dbReference type="InterPro" id="IPR052929">
    <property type="entry name" value="RNase_H-like_EbsB-rel"/>
</dbReference>
<dbReference type="Pfam" id="PF13456">
    <property type="entry name" value="RVT_3"/>
    <property type="match status" value="1"/>
</dbReference>